<keyword evidence="2" id="KW-1185">Reference proteome</keyword>
<dbReference type="AlphaFoldDB" id="A0A059JJE6"/>
<feature type="non-terminal residue" evidence="1">
    <location>
        <position position="1"/>
    </location>
</feature>
<protein>
    <submittedName>
        <fullName evidence="1">Uncharacterized protein</fullName>
    </submittedName>
</protein>
<reference evidence="1 2" key="1">
    <citation type="submission" date="2014-02" db="EMBL/GenBank/DDBJ databases">
        <title>The Genome Sequence of Trichophyton interdigitale MR816.</title>
        <authorList>
            <consortium name="The Broad Institute Genomics Platform"/>
            <person name="Cuomo C.A."/>
            <person name="White T.C."/>
            <person name="Graser Y."/>
            <person name="Martinez-Rossi N."/>
            <person name="Heitman J."/>
            <person name="Young S.K."/>
            <person name="Zeng Q."/>
            <person name="Gargeya S."/>
            <person name="Abouelleil A."/>
            <person name="Alvarado L."/>
            <person name="Chapman S.B."/>
            <person name="Gainer-Dewar J."/>
            <person name="Goldberg J."/>
            <person name="Griggs A."/>
            <person name="Gujja S."/>
            <person name="Hansen M."/>
            <person name="Howarth C."/>
            <person name="Imamovic A."/>
            <person name="Larimer J."/>
            <person name="Martinez D."/>
            <person name="Murphy C."/>
            <person name="Pearson M.D."/>
            <person name="Persinoti G."/>
            <person name="Poon T."/>
            <person name="Priest M."/>
            <person name="Roberts A.D."/>
            <person name="Saif S."/>
            <person name="Shea T.D."/>
            <person name="Sykes S.N."/>
            <person name="Wortman J."/>
            <person name="Nusbaum C."/>
            <person name="Birren B."/>
        </authorList>
    </citation>
    <scope>NUCLEOTIDE SEQUENCE [LARGE SCALE GENOMIC DNA]</scope>
    <source>
        <strain evidence="1 2">MR816</strain>
    </source>
</reference>
<comment type="caution">
    <text evidence="1">The sequence shown here is derived from an EMBL/GenBank/DDBJ whole genome shotgun (WGS) entry which is preliminary data.</text>
</comment>
<name>A0A059JJE6_TRIIM</name>
<dbReference type="HOGENOM" id="CLU_2838365_0_0_1"/>
<dbReference type="EMBL" id="AOKY01000051">
    <property type="protein sequence ID" value="KDB27587.1"/>
    <property type="molecule type" value="Genomic_DNA"/>
</dbReference>
<dbReference type="Proteomes" id="UP000024533">
    <property type="component" value="Unassembled WGS sequence"/>
</dbReference>
<accession>A0A059JJE6</accession>
<proteinExistence type="predicted"/>
<gene>
    <name evidence="1" type="ORF">H109_00631</name>
</gene>
<evidence type="ECO:0000313" key="1">
    <source>
        <dbReference type="EMBL" id="KDB27587.1"/>
    </source>
</evidence>
<organism evidence="1 2">
    <name type="scientific">Trichophyton interdigitale (strain MR816)</name>
    <dbReference type="NCBI Taxonomy" id="1215338"/>
    <lineage>
        <taxon>Eukaryota</taxon>
        <taxon>Fungi</taxon>
        <taxon>Dikarya</taxon>
        <taxon>Ascomycota</taxon>
        <taxon>Pezizomycotina</taxon>
        <taxon>Eurotiomycetes</taxon>
        <taxon>Eurotiomycetidae</taxon>
        <taxon>Onygenales</taxon>
        <taxon>Arthrodermataceae</taxon>
        <taxon>Trichophyton</taxon>
    </lineage>
</organism>
<sequence>NVSVLFGHYWATEDSSAAKHTLSGMDQVKSRGHSRIWIIYDPDKALIARTPLYNDGILCDSFLSNR</sequence>
<evidence type="ECO:0000313" key="2">
    <source>
        <dbReference type="Proteomes" id="UP000024533"/>
    </source>
</evidence>